<reference evidence="1 2" key="1">
    <citation type="journal article" date="2015" name="Stand. Genomic Sci.">
        <title>High quality draft genome sequence of the moderately halophilic bacterium Pontibacillus yanchengensis Y32(T) and comparison among Pontibacillus genomes.</title>
        <authorList>
            <person name="Huang J."/>
            <person name="Qiao Z.X."/>
            <person name="Tang J.W."/>
            <person name="Wang G."/>
        </authorList>
    </citation>
    <scope>NUCLEOTIDE SEQUENCE [LARGE SCALE GENOMIC DNA]</scope>
    <source>
        <strain evidence="1 2">Y32</strain>
    </source>
</reference>
<dbReference type="OrthoDB" id="7058454at2"/>
<sequence>MLQKAPKEMISKEKANEIISSANLLKEFVEFNRWQEGENLIDFVKTLNNDEQFINIKNMYFDIYVE</sequence>
<name>A0A0A2TH20_9BACI</name>
<dbReference type="EMBL" id="AVBF01000009">
    <property type="protein sequence ID" value="KGP73753.1"/>
    <property type="molecule type" value="Genomic_DNA"/>
</dbReference>
<accession>A0A0A2TH20</accession>
<evidence type="ECO:0000313" key="2">
    <source>
        <dbReference type="Proteomes" id="UP000030147"/>
    </source>
</evidence>
<dbReference type="Proteomes" id="UP000030147">
    <property type="component" value="Unassembled WGS sequence"/>
</dbReference>
<keyword evidence="2" id="KW-1185">Reference proteome</keyword>
<protein>
    <submittedName>
        <fullName evidence="1">Uncharacterized protein</fullName>
    </submittedName>
</protein>
<comment type="caution">
    <text evidence="1">The sequence shown here is derived from an EMBL/GenBank/DDBJ whole genome shotgun (WGS) entry which is preliminary data.</text>
</comment>
<dbReference type="AlphaFoldDB" id="A0A0A2TH20"/>
<gene>
    <name evidence="1" type="ORF">N782_02350</name>
</gene>
<proteinExistence type="predicted"/>
<organism evidence="1 2">
    <name type="scientific">Pontibacillus yanchengensis Y32</name>
    <dbReference type="NCBI Taxonomy" id="1385514"/>
    <lineage>
        <taxon>Bacteria</taxon>
        <taxon>Bacillati</taxon>
        <taxon>Bacillota</taxon>
        <taxon>Bacilli</taxon>
        <taxon>Bacillales</taxon>
        <taxon>Bacillaceae</taxon>
        <taxon>Pontibacillus</taxon>
    </lineage>
</organism>
<evidence type="ECO:0000313" key="1">
    <source>
        <dbReference type="EMBL" id="KGP73753.1"/>
    </source>
</evidence>